<dbReference type="InterPro" id="IPR036588">
    <property type="entry name" value="CobH/CbiC_sf"/>
</dbReference>
<name>A0ABQ6JPH8_9ACTN</name>
<reference evidence="7" key="1">
    <citation type="journal article" date="2019" name="Int. J. Syst. Evol. Microbiol.">
        <title>The Global Catalogue of Microorganisms (GCM) 10K type strain sequencing project: providing services to taxonomists for standard genome sequencing and annotation.</title>
        <authorList>
            <consortium name="The Broad Institute Genomics Platform"/>
            <consortium name="The Broad Institute Genome Sequencing Center for Infectious Disease"/>
            <person name="Wu L."/>
            <person name="Ma J."/>
        </authorList>
    </citation>
    <scope>NUCLEOTIDE SEQUENCE [LARGE SCALE GENOMIC DNA]</scope>
    <source>
        <strain evidence="7">NBRC 108730</strain>
    </source>
</reference>
<evidence type="ECO:0000256" key="4">
    <source>
        <dbReference type="ARBA" id="ARBA00023235"/>
    </source>
</evidence>
<comment type="similarity">
    <text evidence="2">Belongs to the CobH/CbiC family.</text>
</comment>
<evidence type="ECO:0000256" key="3">
    <source>
        <dbReference type="ARBA" id="ARBA00022573"/>
    </source>
</evidence>
<dbReference type="Proteomes" id="UP001157017">
    <property type="component" value="Unassembled WGS sequence"/>
</dbReference>
<dbReference type="InterPro" id="IPR003722">
    <property type="entry name" value="Cbl_synth_CobH/CbiC"/>
</dbReference>
<dbReference type="SUPFAM" id="SSF63965">
    <property type="entry name" value="Precorrin-8X methylmutase CbiC/CobH"/>
    <property type="match status" value="1"/>
</dbReference>
<keyword evidence="3" id="KW-0169">Cobalamin biosynthesis</keyword>
<evidence type="ECO:0000313" key="7">
    <source>
        <dbReference type="Proteomes" id="UP001157017"/>
    </source>
</evidence>
<keyword evidence="7" id="KW-1185">Reference proteome</keyword>
<proteinExistence type="inferred from homology"/>
<evidence type="ECO:0000313" key="6">
    <source>
        <dbReference type="EMBL" id="GMA89044.1"/>
    </source>
</evidence>
<dbReference type="PANTHER" id="PTHR43588:SF1">
    <property type="entry name" value="COBALT-PRECORRIN-8 METHYLMUTASE"/>
    <property type="match status" value="1"/>
</dbReference>
<sequence>MLGLPVGFIGAAESKAALAASDLPFLVVHGRRGGSAMAVAAVNAVADEREIR</sequence>
<gene>
    <name evidence="6" type="ORF">GCM10025868_42940</name>
</gene>
<comment type="pathway">
    <text evidence="1">Cofactor biosynthesis; adenosylcobalamin biosynthesis.</text>
</comment>
<keyword evidence="4" id="KW-0413">Isomerase</keyword>
<accession>A0ABQ6JPH8</accession>
<protein>
    <recommendedName>
        <fullName evidence="5">Cobalamin biosynthesis precorrin-8X methylmutase CobH/CbiC domain-containing protein</fullName>
    </recommendedName>
</protein>
<organism evidence="6 7">
    <name type="scientific">Angustibacter aerolatus</name>
    <dbReference type="NCBI Taxonomy" id="1162965"/>
    <lineage>
        <taxon>Bacteria</taxon>
        <taxon>Bacillati</taxon>
        <taxon>Actinomycetota</taxon>
        <taxon>Actinomycetes</taxon>
        <taxon>Kineosporiales</taxon>
        <taxon>Kineosporiaceae</taxon>
    </lineage>
</organism>
<evidence type="ECO:0000256" key="2">
    <source>
        <dbReference type="ARBA" id="ARBA00009774"/>
    </source>
</evidence>
<evidence type="ECO:0000256" key="1">
    <source>
        <dbReference type="ARBA" id="ARBA00004953"/>
    </source>
</evidence>
<evidence type="ECO:0000259" key="5">
    <source>
        <dbReference type="Pfam" id="PF02570"/>
    </source>
</evidence>
<dbReference type="Pfam" id="PF02570">
    <property type="entry name" value="CbiC"/>
    <property type="match status" value="1"/>
</dbReference>
<dbReference type="EMBL" id="BSUZ01000001">
    <property type="protein sequence ID" value="GMA89044.1"/>
    <property type="molecule type" value="Genomic_DNA"/>
</dbReference>
<dbReference type="PANTHER" id="PTHR43588">
    <property type="entry name" value="COBALT-PRECORRIN-8 METHYLMUTASE"/>
    <property type="match status" value="1"/>
</dbReference>
<comment type="caution">
    <text evidence="6">The sequence shown here is derived from an EMBL/GenBank/DDBJ whole genome shotgun (WGS) entry which is preliminary data.</text>
</comment>
<dbReference type="Gene3D" id="3.40.50.10230">
    <property type="entry name" value="Cobalamin biosynthesis CobH/CbiC, precorrin-8X methylmutase"/>
    <property type="match status" value="1"/>
</dbReference>
<feature type="domain" description="Cobalamin biosynthesis precorrin-8X methylmutase CobH/CbiC" evidence="5">
    <location>
        <begin position="2"/>
        <end position="47"/>
    </location>
</feature>